<dbReference type="GO" id="GO:0043066">
    <property type="term" value="P:negative regulation of apoptotic process"/>
    <property type="evidence" value="ECO:0007669"/>
    <property type="project" value="Ensembl"/>
</dbReference>
<dbReference type="GO" id="GO:0042802">
    <property type="term" value="F:identical protein binding"/>
    <property type="evidence" value="ECO:0007669"/>
    <property type="project" value="Ensembl"/>
</dbReference>
<dbReference type="GO" id="GO:0005829">
    <property type="term" value="C:cytosol"/>
    <property type="evidence" value="ECO:0007669"/>
    <property type="project" value="Ensembl"/>
</dbReference>
<evidence type="ECO:0000256" key="5">
    <source>
        <dbReference type="ARBA" id="ARBA00023163"/>
    </source>
</evidence>
<dbReference type="GO" id="GO:0034713">
    <property type="term" value="F:type I transforming growth factor beta receptor binding"/>
    <property type="evidence" value="ECO:0007669"/>
    <property type="project" value="Ensembl"/>
</dbReference>
<dbReference type="GO" id="GO:0070410">
    <property type="term" value="F:co-SMAD binding"/>
    <property type="evidence" value="ECO:0007669"/>
    <property type="project" value="Ensembl"/>
</dbReference>
<protein>
    <recommendedName>
        <fullName evidence="7">Mothers against decapentaplegic homolog</fullName>
        <shortName evidence="7">MAD homolog</shortName>
        <shortName evidence="7">Mothers against DPP homolog</shortName>
    </recommendedName>
    <alternativeName>
        <fullName evidence="7">SMAD family member</fullName>
    </alternativeName>
</protein>
<dbReference type="GO" id="GO:0032926">
    <property type="term" value="P:negative regulation of activin receptor signaling pathway"/>
    <property type="evidence" value="ECO:0007669"/>
    <property type="project" value="Ensembl"/>
</dbReference>
<dbReference type="GO" id="GO:0006357">
    <property type="term" value="P:regulation of transcription by RNA polymerase II"/>
    <property type="evidence" value="ECO:0007669"/>
    <property type="project" value="TreeGrafter"/>
</dbReference>
<dbReference type="GO" id="GO:0003682">
    <property type="term" value="F:chromatin binding"/>
    <property type="evidence" value="ECO:0007669"/>
    <property type="project" value="Ensembl"/>
</dbReference>
<dbReference type="Pfam" id="PF03166">
    <property type="entry name" value="MH2"/>
    <property type="match status" value="1"/>
</dbReference>
<dbReference type="SUPFAM" id="SSF49879">
    <property type="entry name" value="SMAD/FHA domain"/>
    <property type="match status" value="1"/>
</dbReference>
<dbReference type="GO" id="GO:0007352">
    <property type="term" value="P:zygotic specification of dorsal/ventral axis"/>
    <property type="evidence" value="ECO:0007669"/>
    <property type="project" value="Ensembl"/>
</dbReference>
<dbReference type="SMART" id="SM00524">
    <property type="entry name" value="DWB"/>
    <property type="match status" value="1"/>
</dbReference>
<evidence type="ECO:0000256" key="6">
    <source>
        <dbReference type="ARBA" id="ARBA00023242"/>
    </source>
</evidence>
<keyword evidence="5 7" id="KW-0804">Transcription</keyword>
<evidence type="ECO:0000259" key="9">
    <source>
        <dbReference type="PROSITE" id="PS51076"/>
    </source>
</evidence>
<dbReference type="Gene3D" id="3.90.520.10">
    <property type="entry name" value="SMAD MH1 domain"/>
    <property type="match status" value="1"/>
</dbReference>
<dbReference type="GO" id="GO:0140416">
    <property type="term" value="F:transcription regulator inhibitor activity"/>
    <property type="evidence" value="ECO:0007669"/>
    <property type="project" value="Ensembl"/>
</dbReference>
<dbReference type="GO" id="GO:0045668">
    <property type="term" value="P:negative regulation of osteoblast differentiation"/>
    <property type="evidence" value="ECO:0007669"/>
    <property type="project" value="Ensembl"/>
</dbReference>
<dbReference type="GO" id="GO:0046872">
    <property type="term" value="F:metal ion binding"/>
    <property type="evidence" value="ECO:0007669"/>
    <property type="project" value="UniProtKB-KW"/>
</dbReference>
<feature type="domain" description="MH2" evidence="9">
    <location>
        <begin position="176"/>
        <end position="341"/>
    </location>
</feature>
<comment type="subcellular location">
    <subcellularLocation>
        <location evidence="7">Cytoplasm</location>
    </subcellularLocation>
    <subcellularLocation>
        <location evidence="7">Nucleus</location>
    </subcellularLocation>
</comment>
<dbReference type="InterPro" id="IPR008984">
    <property type="entry name" value="SMAD_FHA_dom_sf"/>
</dbReference>
<name>A0A8C5RM38_LATLA</name>
<proteinExistence type="inferred from homology"/>
<dbReference type="PROSITE" id="PS51076">
    <property type="entry name" value="MH2"/>
    <property type="match status" value="1"/>
</dbReference>
<keyword evidence="2" id="KW-0479">Metal-binding</keyword>
<dbReference type="GO" id="GO:0006955">
    <property type="term" value="P:immune response"/>
    <property type="evidence" value="ECO:0007669"/>
    <property type="project" value="Ensembl"/>
</dbReference>
<keyword evidence="11" id="KW-1185">Reference proteome</keyword>
<dbReference type="GO" id="GO:0036064">
    <property type="term" value="C:ciliary basal body"/>
    <property type="evidence" value="ECO:0007669"/>
    <property type="project" value="Ensembl"/>
</dbReference>
<evidence type="ECO:0000259" key="8">
    <source>
        <dbReference type="PROSITE" id="PS51075"/>
    </source>
</evidence>
<dbReference type="GO" id="GO:0070698">
    <property type="term" value="F:type I activin receptor binding"/>
    <property type="evidence" value="ECO:0007669"/>
    <property type="project" value="Ensembl"/>
</dbReference>
<dbReference type="PANTHER" id="PTHR13703:SF67">
    <property type="entry name" value="MOTHERS AGAINST DECAPENTAPLEGIC HOMOLOG"/>
    <property type="match status" value="1"/>
</dbReference>
<dbReference type="PROSITE" id="PS51075">
    <property type="entry name" value="MH1"/>
    <property type="match status" value="1"/>
</dbReference>
<dbReference type="InterPro" id="IPR001132">
    <property type="entry name" value="SMAD_dom_Dwarfin-type"/>
</dbReference>
<dbReference type="GO" id="GO:0003180">
    <property type="term" value="P:aortic valve morphogenesis"/>
    <property type="evidence" value="ECO:0007669"/>
    <property type="project" value="Ensembl"/>
</dbReference>
<keyword evidence="7" id="KW-0963">Cytoplasm</keyword>
<reference evidence="10" key="2">
    <citation type="submission" date="2025-09" db="UniProtKB">
        <authorList>
            <consortium name="Ensembl"/>
        </authorList>
    </citation>
    <scope>IDENTIFICATION</scope>
</reference>
<dbReference type="PANTHER" id="PTHR13703">
    <property type="entry name" value="SMAD"/>
    <property type="match status" value="1"/>
</dbReference>
<evidence type="ECO:0000256" key="2">
    <source>
        <dbReference type="ARBA" id="ARBA00022723"/>
    </source>
</evidence>
<evidence type="ECO:0000256" key="4">
    <source>
        <dbReference type="ARBA" id="ARBA00023015"/>
    </source>
</evidence>
<evidence type="ECO:0000256" key="7">
    <source>
        <dbReference type="RuleBase" id="RU361195"/>
    </source>
</evidence>
<dbReference type="InterPro" id="IPR036578">
    <property type="entry name" value="SMAD_MH1_sf"/>
</dbReference>
<evidence type="ECO:0000256" key="1">
    <source>
        <dbReference type="ARBA" id="ARBA00005545"/>
    </source>
</evidence>
<dbReference type="InterPro" id="IPR017855">
    <property type="entry name" value="SMAD-like_dom_sf"/>
</dbReference>
<dbReference type="GO" id="GO:0032496">
    <property type="term" value="P:response to lipopolysaccharide"/>
    <property type="evidence" value="ECO:0007669"/>
    <property type="project" value="Ensembl"/>
</dbReference>
<dbReference type="SUPFAM" id="SSF56366">
    <property type="entry name" value="SMAD MH1 domain"/>
    <property type="match status" value="1"/>
</dbReference>
<dbReference type="Gene3D" id="2.60.200.10">
    <property type="match status" value="1"/>
</dbReference>
<dbReference type="GO" id="GO:0031625">
    <property type="term" value="F:ubiquitin protein ligase binding"/>
    <property type="evidence" value="ECO:0007669"/>
    <property type="project" value="Ensembl"/>
</dbReference>
<dbReference type="GO" id="GO:0031589">
    <property type="term" value="P:cell-substrate adhesion"/>
    <property type="evidence" value="ECO:0007669"/>
    <property type="project" value="Ensembl"/>
</dbReference>
<dbReference type="GO" id="GO:0070412">
    <property type="term" value="F:R-SMAD binding"/>
    <property type="evidence" value="ECO:0007669"/>
    <property type="project" value="Ensembl"/>
</dbReference>
<gene>
    <name evidence="10" type="primary">SMAD6</name>
</gene>
<dbReference type="Pfam" id="PF03165">
    <property type="entry name" value="MH1"/>
    <property type="match status" value="1"/>
</dbReference>
<dbReference type="GO" id="GO:0060392">
    <property type="term" value="P:negative regulation of SMAD protein signal transduction"/>
    <property type="evidence" value="ECO:0007669"/>
    <property type="project" value="Ensembl"/>
</dbReference>
<dbReference type="GO" id="GO:0000976">
    <property type="term" value="F:transcription cis-regulatory region binding"/>
    <property type="evidence" value="ECO:0007669"/>
    <property type="project" value="Ensembl"/>
</dbReference>
<keyword evidence="3" id="KW-0862">Zinc</keyword>
<reference evidence="10" key="1">
    <citation type="submission" date="2025-08" db="UniProtKB">
        <authorList>
            <consortium name="Ensembl"/>
        </authorList>
    </citation>
    <scope>IDENTIFICATION</scope>
</reference>
<dbReference type="GO" id="GO:0030512">
    <property type="term" value="P:negative regulation of transforming growth factor beta receptor signaling pathway"/>
    <property type="evidence" value="ECO:0007669"/>
    <property type="project" value="Ensembl"/>
</dbReference>
<evidence type="ECO:0000313" key="10">
    <source>
        <dbReference type="Ensembl" id="ENSLLTP00000004719.1"/>
    </source>
</evidence>
<dbReference type="InterPro" id="IPR013019">
    <property type="entry name" value="MAD_homology_MH1"/>
</dbReference>
<dbReference type="GO" id="GO:0034616">
    <property type="term" value="P:response to laminar fluid shear stress"/>
    <property type="evidence" value="ECO:0007669"/>
    <property type="project" value="Ensembl"/>
</dbReference>
<dbReference type="GO" id="GO:0070411">
    <property type="term" value="F:I-SMAD binding"/>
    <property type="evidence" value="ECO:0007669"/>
    <property type="project" value="Ensembl"/>
</dbReference>
<evidence type="ECO:0000256" key="3">
    <source>
        <dbReference type="ARBA" id="ARBA00022833"/>
    </source>
</evidence>
<dbReference type="GO" id="GO:0005794">
    <property type="term" value="C:Golgi apparatus"/>
    <property type="evidence" value="ECO:0007669"/>
    <property type="project" value="Ensembl"/>
</dbReference>
<dbReference type="Ensembl" id="ENSLLTT00000004914.1">
    <property type="protein sequence ID" value="ENSLLTP00000004719.1"/>
    <property type="gene ID" value="ENSLLTG00000003605.1"/>
</dbReference>
<dbReference type="GO" id="GO:0030509">
    <property type="term" value="P:BMP signaling pathway"/>
    <property type="evidence" value="ECO:0007669"/>
    <property type="project" value="Ensembl"/>
</dbReference>
<dbReference type="GeneTree" id="ENSGT00940000158146"/>
<dbReference type="GO" id="GO:0071144">
    <property type="term" value="C:heteromeric SMAD protein complex"/>
    <property type="evidence" value="ECO:0007669"/>
    <property type="project" value="TreeGrafter"/>
</dbReference>
<keyword evidence="4 7" id="KW-0805">Transcription regulation</keyword>
<evidence type="ECO:0000313" key="11">
    <source>
        <dbReference type="Proteomes" id="UP000694406"/>
    </source>
</evidence>
<sequence>MFRSRRASLVQRLWRLRCVTPGPDETHGGLKPAAHALFKKLKDKELELLLQAVESQGGAAAAAGESGCLWVEARGVKAGPSASLLLCRLYRWPDLRQPHELKRLCLCKSAGGEAGGVHCCNPHHLSRLALPDTPPPPYCKISPFSTPLKCTNVLENNCKGWQDTTLSRCSLRDGYWCKLAYWEYRLRVGRLYPVHGDYVCVFSNLPNGNGLCLGQLSSQNRSPAVRRTQAKIGRGLLLSQEASGVWACNRSEHPLFVCSPTLGTGGSSAPPVHKILPGYSIKVFDYDRATHLAGRCPVTSEGPHDGHTIRISFGKGWGASYTRRFITSCPCWLEVLLNAPR</sequence>
<accession>A0A8C5RM38</accession>
<organism evidence="10 11">
    <name type="scientific">Laticauda laticaudata</name>
    <name type="common">Blue-ringed sea krait</name>
    <name type="synonym">Blue-lipped sea krait</name>
    <dbReference type="NCBI Taxonomy" id="8630"/>
    <lineage>
        <taxon>Eukaryota</taxon>
        <taxon>Metazoa</taxon>
        <taxon>Chordata</taxon>
        <taxon>Craniata</taxon>
        <taxon>Vertebrata</taxon>
        <taxon>Euteleostomi</taxon>
        <taxon>Lepidosauria</taxon>
        <taxon>Squamata</taxon>
        <taxon>Bifurcata</taxon>
        <taxon>Unidentata</taxon>
        <taxon>Episquamata</taxon>
        <taxon>Toxicofera</taxon>
        <taxon>Serpentes</taxon>
        <taxon>Colubroidea</taxon>
        <taxon>Elapidae</taxon>
        <taxon>Laticaudinae</taxon>
        <taxon>Laticauda</taxon>
    </lineage>
</organism>
<comment type="similarity">
    <text evidence="1 7">Belongs to the dwarfin/SMAD family.</text>
</comment>
<dbReference type="GO" id="GO:0060395">
    <property type="term" value="P:SMAD protein signal transduction"/>
    <property type="evidence" value="ECO:0007669"/>
    <property type="project" value="TreeGrafter"/>
</dbReference>
<dbReference type="GO" id="GO:0045444">
    <property type="term" value="P:fat cell differentiation"/>
    <property type="evidence" value="ECO:0007669"/>
    <property type="project" value="Ensembl"/>
</dbReference>
<dbReference type="GO" id="GO:0008285">
    <property type="term" value="P:negative regulation of cell population proliferation"/>
    <property type="evidence" value="ECO:0007669"/>
    <property type="project" value="Ensembl"/>
</dbReference>
<dbReference type="GO" id="GO:0140311">
    <property type="term" value="F:protein sequestering activity"/>
    <property type="evidence" value="ECO:0007669"/>
    <property type="project" value="Ensembl"/>
</dbReference>
<dbReference type="SMART" id="SM00523">
    <property type="entry name" value="DWA"/>
    <property type="match status" value="1"/>
</dbReference>
<keyword evidence="6 7" id="KW-0539">Nucleus</keyword>
<dbReference type="GO" id="GO:0030514">
    <property type="term" value="P:negative regulation of BMP signaling pathway"/>
    <property type="evidence" value="ECO:0007669"/>
    <property type="project" value="Ensembl"/>
</dbReference>
<dbReference type="InterPro" id="IPR013790">
    <property type="entry name" value="Dwarfin"/>
</dbReference>
<feature type="domain" description="MH1" evidence="8">
    <location>
        <begin position="8"/>
        <end position="134"/>
    </location>
</feature>
<dbReference type="GO" id="GO:0016604">
    <property type="term" value="C:nuclear body"/>
    <property type="evidence" value="ECO:0007669"/>
    <property type="project" value="Ensembl"/>
</dbReference>
<dbReference type="Proteomes" id="UP000694406">
    <property type="component" value="Unplaced"/>
</dbReference>
<dbReference type="AlphaFoldDB" id="A0A8C5RM38"/>
<dbReference type="InterPro" id="IPR003619">
    <property type="entry name" value="MAD_homology1_Dwarfin-type"/>
</dbReference>